<dbReference type="GO" id="GO:0006508">
    <property type="term" value="P:proteolysis"/>
    <property type="evidence" value="ECO:0007669"/>
    <property type="project" value="InterPro"/>
</dbReference>
<dbReference type="AlphaFoldDB" id="A0A1H9UQG3"/>
<dbReference type="OrthoDB" id="39969at2"/>
<dbReference type="Pfam" id="PF19289">
    <property type="entry name" value="PmbA_TldD_3rd"/>
    <property type="match status" value="1"/>
</dbReference>
<dbReference type="RefSeq" id="WP_074757193.1">
    <property type="nucleotide sequence ID" value="NZ_FOGJ01000019.1"/>
</dbReference>
<feature type="domain" description="Metalloprotease TldD/E C-terminal" evidence="1">
    <location>
        <begin position="224"/>
        <end position="432"/>
    </location>
</feature>
<evidence type="ECO:0000259" key="1">
    <source>
        <dbReference type="Pfam" id="PF19289"/>
    </source>
</evidence>
<dbReference type="EMBL" id="FOGJ01000019">
    <property type="protein sequence ID" value="SES11636.1"/>
    <property type="molecule type" value="Genomic_DNA"/>
</dbReference>
<dbReference type="Proteomes" id="UP000182584">
    <property type="component" value="Unassembled WGS sequence"/>
</dbReference>
<accession>A0A1H9UQG3</accession>
<dbReference type="GO" id="GO:0005829">
    <property type="term" value="C:cytosol"/>
    <property type="evidence" value="ECO:0007669"/>
    <property type="project" value="TreeGrafter"/>
</dbReference>
<evidence type="ECO:0000313" key="3">
    <source>
        <dbReference type="Proteomes" id="UP000182584"/>
    </source>
</evidence>
<proteinExistence type="predicted"/>
<protein>
    <submittedName>
        <fullName evidence="2">PmbA protein</fullName>
    </submittedName>
</protein>
<dbReference type="PANTHER" id="PTHR43421:SF1">
    <property type="entry name" value="METALLOPROTEASE PMBA"/>
    <property type="match status" value="1"/>
</dbReference>
<dbReference type="SUPFAM" id="SSF111283">
    <property type="entry name" value="Putative modulator of DNA gyrase, PmbA/TldD"/>
    <property type="match status" value="1"/>
</dbReference>
<sequence length="435" mass="49589">MKIEELKKVLNESGADNWKIIETVKHGWEFYYIKHELDQNRVTDVKTIEIIVYKNYDNDQYTGLAAATISPSETDEYIKKTVADLVAQSEYVKDRYFDLKEPQKAEETTSKELSPLADISGEFIKTMDSVNETETEDINSYEIFTSHITKRIITSKGIDVTQTYPSSMLEAVVNARTKEKDHEIELYRAFNLGTCDEKNIKDTLDKAMKYGKDRLCTTKTLAFGKIPCLFTTSDSKEIYRYFISNLNTGNIYRKTSKWQKGTPISKDIKGDKVTVKAVKYLENSSTNFDYDAEGTPVRDLTLMEEDVPVSLWGSTKFGYYLDEKDTFMITNSEFSGGTKTEEEIRKGKYLEIVEFSDFQVHPMTGDIFGEIRLAYLHEDVDGTDKVTAVSGGSVSGNMSDFIKNMLMTKEQVQYDNYKLPKITRLENVTVSGAGE</sequence>
<organism evidence="2 3">
    <name type="scientific">Butyrivibrio fibrisolvens</name>
    <dbReference type="NCBI Taxonomy" id="831"/>
    <lineage>
        <taxon>Bacteria</taxon>
        <taxon>Bacillati</taxon>
        <taxon>Bacillota</taxon>
        <taxon>Clostridia</taxon>
        <taxon>Lachnospirales</taxon>
        <taxon>Lachnospiraceae</taxon>
        <taxon>Butyrivibrio</taxon>
    </lineage>
</organism>
<reference evidence="2 3" key="1">
    <citation type="submission" date="2016-10" db="EMBL/GenBank/DDBJ databases">
        <authorList>
            <person name="de Groot N.N."/>
        </authorList>
    </citation>
    <scope>NUCLEOTIDE SEQUENCE [LARGE SCALE GENOMIC DNA]</scope>
    <source>
        <strain evidence="2 3">AR40</strain>
    </source>
</reference>
<dbReference type="InterPro" id="IPR045569">
    <property type="entry name" value="Metalloprtase-TldD/E_C"/>
</dbReference>
<dbReference type="InterPro" id="IPR047657">
    <property type="entry name" value="PmbA"/>
</dbReference>
<dbReference type="PANTHER" id="PTHR43421">
    <property type="entry name" value="METALLOPROTEASE PMBA"/>
    <property type="match status" value="1"/>
</dbReference>
<gene>
    <name evidence="2" type="ORF">SAMN04487884_11953</name>
</gene>
<evidence type="ECO:0000313" key="2">
    <source>
        <dbReference type="EMBL" id="SES11636.1"/>
    </source>
</evidence>
<dbReference type="GO" id="GO:0008237">
    <property type="term" value="F:metallopeptidase activity"/>
    <property type="evidence" value="ECO:0007669"/>
    <property type="project" value="InterPro"/>
</dbReference>
<dbReference type="InterPro" id="IPR036059">
    <property type="entry name" value="TldD/PmbA_sf"/>
</dbReference>
<name>A0A1H9UQG3_BUTFI</name>